<keyword evidence="1" id="KW-0677">Repeat</keyword>
<keyword evidence="5" id="KW-1185">Reference proteome</keyword>
<keyword evidence="2" id="KW-1015">Disulfide bond</keyword>
<feature type="domain" description="Ig-like" evidence="3">
    <location>
        <begin position="1"/>
        <end position="73"/>
    </location>
</feature>
<name>A0ABZ2K4U5_9BACT</name>
<evidence type="ECO:0000313" key="4">
    <source>
        <dbReference type="EMBL" id="WXA92242.1"/>
    </source>
</evidence>
<evidence type="ECO:0000256" key="1">
    <source>
        <dbReference type="ARBA" id="ARBA00022737"/>
    </source>
</evidence>
<dbReference type="PROSITE" id="PS50835">
    <property type="entry name" value="IG_LIKE"/>
    <property type="match status" value="1"/>
</dbReference>
<dbReference type="InterPro" id="IPR036179">
    <property type="entry name" value="Ig-like_dom_sf"/>
</dbReference>
<dbReference type="Proteomes" id="UP001379533">
    <property type="component" value="Chromosome"/>
</dbReference>
<sequence>MTDGQPARFSVAASGNQPLTYQWKQGSTPVPGASTATLSIPTTIYSYHNGATYSVVVTDAAGSQLASQSATLTINPKPPTITESPLSATVVPDSTATFAVAAYGSLPLTYQWNRNGVAIAGATTRSYTTGPNTRAQNNLDAYTVTITNGAKQTTTSAPALLTVAAGSLAPSIVVDCTEEDAAVAHQVTYRRGVVEGFDIGRAHRPPSTIVGNVKNDIQTSGVNFLNATLDINSSEDTPFFAYTAPNLTPSTSGSAPLVQTFNLLRSDATSSALPAAVQISGTPAAYPSSNLDSGYERPCPPKGPQPVGNFYPLPSPGTMMQVAQNAVESWMGDLNSSFPGAIWIGTQEPSHTLGFSTTYDNNGCADVSAADVSKAVSTNIQRFISYWTPIAQYLRANHMLSGGIQLNSGNSDFYDFAAKQIISEPMPLDYFTIQNYSPSPTITQSIYNAYQEFQQHPDYLDVKVIIDRYGLSLGQNEYTTAAGMIQFLQREAELMPYADMMYGYAVATIGIEGAPNAGPTILPPVLKWLQAAPAPLRPLTSTTSDLQAFALVQKNASRRAYVAIWNASTTVSYTTALVLKGFSPDVTASSLTILKGSGTSITSLDQSGITVSGYTIGGLSLNGGEFLLISLQ</sequence>
<evidence type="ECO:0000313" key="5">
    <source>
        <dbReference type="Proteomes" id="UP001379533"/>
    </source>
</evidence>
<gene>
    <name evidence="4" type="ORF">LZC95_38025</name>
</gene>
<dbReference type="SUPFAM" id="SSF48726">
    <property type="entry name" value="Immunoglobulin"/>
    <property type="match status" value="2"/>
</dbReference>
<dbReference type="InterPro" id="IPR007110">
    <property type="entry name" value="Ig-like_dom"/>
</dbReference>
<dbReference type="InterPro" id="IPR013783">
    <property type="entry name" value="Ig-like_fold"/>
</dbReference>
<accession>A0ABZ2K4U5</accession>
<evidence type="ECO:0000256" key="2">
    <source>
        <dbReference type="ARBA" id="ARBA00023157"/>
    </source>
</evidence>
<reference evidence="4 5" key="1">
    <citation type="submission" date="2021-12" db="EMBL/GenBank/DDBJ databases">
        <title>Discovery of the Pendulisporaceae a myxobacterial family with distinct sporulation behavior and unique specialized metabolism.</title>
        <authorList>
            <person name="Garcia R."/>
            <person name="Popoff A."/>
            <person name="Bader C.D."/>
            <person name="Loehr J."/>
            <person name="Walesch S."/>
            <person name="Walt C."/>
            <person name="Boldt J."/>
            <person name="Bunk B."/>
            <person name="Haeckl F.J.F.P.J."/>
            <person name="Gunesch A.P."/>
            <person name="Birkelbach J."/>
            <person name="Nuebel U."/>
            <person name="Pietschmann T."/>
            <person name="Bach T."/>
            <person name="Mueller R."/>
        </authorList>
    </citation>
    <scope>NUCLEOTIDE SEQUENCE [LARGE SCALE GENOMIC DNA]</scope>
    <source>
        <strain evidence="4 5">MSr12523</strain>
    </source>
</reference>
<organism evidence="4 5">
    <name type="scientific">Pendulispora brunnea</name>
    <dbReference type="NCBI Taxonomy" id="2905690"/>
    <lineage>
        <taxon>Bacteria</taxon>
        <taxon>Pseudomonadati</taxon>
        <taxon>Myxococcota</taxon>
        <taxon>Myxococcia</taxon>
        <taxon>Myxococcales</taxon>
        <taxon>Sorangiineae</taxon>
        <taxon>Pendulisporaceae</taxon>
        <taxon>Pendulispora</taxon>
    </lineage>
</organism>
<dbReference type="PANTHER" id="PTHR44170">
    <property type="entry name" value="PROTEIN SIDEKICK"/>
    <property type="match status" value="1"/>
</dbReference>
<dbReference type="RefSeq" id="WP_394842859.1">
    <property type="nucleotide sequence ID" value="NZ_CP089982.1"/>
</dbReference>
<proteinExistence type="predicted"/>
<dbReference type="PANTHER" id="PTHR44170:SF6">
    <property type="entry name" value="CONTACTIN"/>
    <property type="match status" value="1"/>
</dbReference>
<evidence type="ECO:0000259" key="3">
    <source>
        <dbReference type="PROSITE" id="PS50835"/>
    </source>
</evidence>
<dbReference type="EMBL" id="CP089982">
    <property type="protein sequence ID" value="WXA92242.1"/>
    <property type="molecule type" value="Genomic_DNA"/>
</dbReference>
<dbReference type="Gene3D" id="2.60.40.10">
    <property type="entry name" value="Immunoglobulins"/>
    <property type="match status" value="2"/>
</dbReference>
<protein>
    <submittedName>
        <fullName evidence="4">Immunoglobulin domain-containing protein</fullName>
    </submittedName>
</protein>